<gene>
    <name evidence="14" type="ORF">QBC40DRAFT_300624</name>
</gene>
<comment type="caution">
    <text evidence="14">The sequence shown here is derived from an EMBL/GenBank/DDBJ whole genome shotgun (WGS) entry which is preliminary data.</text>
</comment>
<dbReference type="InterPro" id="IPR001000">
    <property type="entry name" value="GH10_dom"/>
</dbReference>
<evidence type="ECO:0000259" key="13">
    <source>
        <dbReference type="PROSITE" id="PS51760"/>
    </source>
</evidence>
<accession>A0AAN6XE27</accession>
<comment type="similarity">
    <text evidence="4 11">Belongs to the glycosyl hydrolase 10 (cellulase F) family.</text>
</comment>
<dbReference type="InterPro" id="IPR044846">
    <property type="entry name" value="GH10"/>
</dbReference>
<dbReference type="PANTHER" id="PTHR31490">
    <property type="entry name" value="GLYCOSYL HYDROLASE"/>
    <property type="match status" value="1"/>
</dbReference>
<evidence type="ECO:0000313" key="15">
    <source>
        <dbReference type="Proteomes" id="UP001303160"/>
    </source>
</evidence>
<dbReference type="AlphaFoldDB" id="A0AAN6XE27"/>
<comment type="catalytic activity">
    <reaction evidence="1 11">
        <text>Endohydrolysis of (1-&gt;4)-beta-D-xylosidic linkages in xylans.</text>
        <dbReference type="EC" id="3.2.1.8"/>
    </reaction>
</comment>
<dbReference type="EC" id="3.2.1.8" evidence="11"/>
<dbReference type="PRINTS" id="PR00134">
    <property type="entry name" value="GLHYDRLASE10"/>
</dbReference>
<evidence type="ECO:0000256" key="1">
    <source>
        <dbReference type="ARBA" id="ARBA00000681"/>
    </source>
</evidence>
<dbReference type="PANTHER" id="PTHR31490:SF35">
    <property type="entry name" value="ENDO-1,4-BETA-XYLANASE"/>
    <property type="match status" value="1"/>
</dbReference>
<dbReference type="EMBL" id="MU863994">
    <property type="protein sequence ID" value="KAK4196092.1"/>
    <property type="molecule type" value="Genomic_DNA"/>
</dbReference>
<dbReference type="Proteomes" id="UP001303160">
    <property type="component" value="Unassembled WGS sequence"/>
</dbReference>
<feature type="chain" id="PRO_5042929256" description="Beta-xylanase" evidence="12">
    <location>
        <begin position="20"/>
        <end position="285"/>
    </location>
</feature>
<proteinExistence type="inferred from homology"/>
<evidence type="ECO:0000313" key="14">
    <source>
        <dbReference type="EMBL" id="KAK4196092.1"/>
    </source>
</evidence>
<keyword evidence="10 11" id="KW-0624">Polysaccharide degradation</keyword>
<keyword evidence="5" id="KW-0964">Secreted</keyword>
<reference evidence="14" key="2">
    <citation type="submission" date="2023-05" db="EMBL/GenBank/DDBJ databases">
        <authorList>
            <consortium name="Lawrence Berkeley National Laboratory"/>
            <person name="Steindorff A."/>
            <person name="Hensen N."/>
            <person name="Bonometti L."/>
            <person name="Westerberg I."/>
            <person name="Brannstrom I.O."/>
            <person name="Guillou S."/>
            <person name="Cros-Aarteil S."/>
            <person name="Calhoun S."/>
            <person name="Haridas S."/>
            <person name="Kuo A."/>
            <person name="Mondo S."/>
            <person name="Pangilinan J."/>
            <person name="Riley R."/>
            <person name="Labutti K."/>
            <person name="Andreopoulos B."/>
            <person name="Lipzen A."/>
            <person name="Chen C."/>
            <person name="Yanf M."/>
            <person name="Daum C."/>
            <person name="Ng V."/>
            <person name="Clum A."/>
            <person name="Ohm R."/>
            <person name="Martin F."/>
            <person name="Silar P."/>
            <person name="Natvig D."/>
            <person name="Lalanne C."/>
            <person name="Gautier V."/>
            <person name="Ament-Velasquez S.L."/>
            <person name="Kruys A."/>
            <person name="Hutchinson M.I."/>
            <person name="Powell A.J."/>
            <person name="Barry K."/>
            <person name="Miller A.N."/>
            <person name="Grigoriev I.V."/>
            <person name="Debuchy R."/>
            <person name="Gladieux P."/>
            <person name="Thoren M.H."/>
            <person name="Johannesson H."/>
        </authorList>
    </citation>
    <scope>NUCLEOTIDE SEQUENCE</scope>
    <source>
        <strain evidence="14">CBS 315.58</strain>
    </source>
</reference>
<evidence type="ECO:0000256" key="11">
    <source>
        <dbReference type="RuleBase" id="RU361174"/>
    </source>
</evidence>
<evidence type="ECO:0000256" key="6">
    <source>
        <dbReference type="ARBA" id="ARBA00022651"/>
    </source>
</evidence>
<protein>
    <recommendedName>
        <fullName evidence="11">Beta-xylanase</fullName>
        <ecNumber evidence="11">3.2.1.8</ecNumber>
    </recommendedName>
</protein>
<evidence type="ECO:0000256" key="5">
    <source>
        <dbReference type="ARBA" id="ARBA00022525"/>
    </source>
</evidence>
<evidence type="ECO:0000256" key="7">
    <source>
        <dbReference type="ARBA" id="ARBA00022801"/>
    </source>
</evidence>
<keyword evidence="12" id="KW-0732">Signal</keyword>
<evidence type="ECO:0000256" key="4">
    <source>
        <dbReference type="ARBA" id="ARBA00007495"/>
    </source>
</evidence>
<dbReference type="SMART" id="SM00633">
    <property type="entry name" value="Glyco_10"/>
    <property type="match status" value="1"/>
</dbReference>
<evidence type="ECO:0000256" key="9">
    <source>
        <dbReference type="ARBA" id="ARBA00023295"/>
    </source>
</evidence>
<dbReference type="Pfam" id="PF00331">
    <property type="entry name" value="Glyco_hydro_10"/>
    <property type="match status" value="1"/>
</dbReference>
<sequence length="285" mass="31136">MHLPIAASLLLSALPLAVATPTPGHGHKEKGLNTYAKEAGLKYFGAATDSPGFRERAGYEAQYPKYDQIMWKSDEFGQTTPTNGQKWLFTEPQQGVFNYTEGNIVTSLAKKHGKYLRCHALVWHSQLAPWVEAKTDWTKDELRAVIVNHALGEDGSYRKSVFYNVLGEEYIKLAFATAAKVDPKAKLYYNDYNLETTQIRDTDGPIRSSSQTTNAPIHPLYRTQQALNLGRFAYEGTGSGTPGSVLAVRLGGGVTADSGDGVSIDDDLGKISGNACTSRARSARE</sequence>
<keyword evidence="7 11" id="KW-0378">Hydrolase</keyword>
<dbReference type="GO" id="GO:0031176">
    <property type="term" value="F:endo-1,4-beta-xylanase activity"/>
    <property type="evidence" value="ECO:0007669"/>
    <property type="project" value="UniProtKB-EC"/>
</dbReference>
<dbReference type="PROSITE" id="PS51760">
    <property type="entry name" value="GH10_2"/>
    <property type="match status" value="1"/>
</dbReference>
<reference evidence="14" key="1">
    <citation type="journal article" date="2023" name="Mol. Phylogenet. Evol.">
        <title>Genome-scale phylogeny and comparative genomics of the fungal order Sordariales.</title>
        <authorList>
            <person name="Hensen N."/>
            <person name="Bonometti L."/>
            <person name="Westerberg I."/>
            <person name="Brannstrom I.O."/>
            <person name="Guillou S."/>
            <person name="Cros-Aarteil S."/>
            <person name="Calhoun S."/>
            <person name="Haridas S."/>
            <person name="Kuo A."/>
            <person name="Mondo S."/>
            <person name="Pangilinan J."/>
            <person name="Riley R."/>
            <person name="LaButti K."/>
            <person name="Andreopoulos B."/>
            <person name="Lipzen A."/>
            <person name="Chen C."/>
            <person name="Yan M."/>
            <person name="Daum C."/>
            <person name="Ng V."/>
            <person name="Clum A."/>
            <person name="Steindorff A."/>
            <person name="Ohm R.A."/>
            <person name="Martin F."/>
            <person name="Silar P."/>
            <person name="Natvig D.O."/>
            <person name="Lalanne C."/>
            <person name="Gautier V."/>
            <person name="Ament-Velasquez S.L."/>
            <person name="Kruys A."/>
            <person name="Hutchinson M.I."/>
            <person name="Powell A.J."/>
            <person name="Barry K."/>
            <person name="Miller A.N."/>
            <person name="Grigoriev I.V."/>
            <person name="Debuchy R."/>
            <person name="Gladieux P."/>
            <person name="Hiltunen Thoren M."/>
            <person name="Johannesson H."/>
        </authorList>
    </citation>
    <scope>NUCLEOTIDE SEQUENCE</scope>
    <source>
        <strain evidence="14">CBS 315.58</strain>
    </source>
</reference>
<evidence type="ECO:0000256" key="2">
    <source>
        <dbReference type="ARBA" id="ARBA00004613"/>
    </source>
</evidence>
<evidence type="ECO:0000256" key="8">
    <source>
        <dbReference type="ARBA" id="ARBA00023277"/>
    </source>
</evidence>
<keyword evidence="15" id="KW-1185">Reference proteome</keyword>
<name>A0AAN6XE27_9PEZI</name>
<evidence type="ECO:0000256" key="3">
    <source>
        <dbReference type="ARBA" id="ARBA00004851"/>
    </source>
</evidence>
<keyword evidence="8 11" id="KW-0119">Carbohydrate metabolism</keyword>
<feature type="domain" description="GH10" evidence="13">
    <location>
        <begin position="47"/>
        <end position="285"/>
    </location>
</feature>
<comment type="subcellular location">
    <subcellularLocation>
        <location evidence="2">Secreted</location>
    </subcellularLocation>
</comment>
<dbReference type="InterPro" id="IPR017853">
    <property type="entry name" value="GH"/>
</dbReference>
<keyword evidence="6" id="KW-0858">Xylan degradation</keyword>
<evidence type="ECO:0000256" key="12">
    <source>
        <dbReference type="SAM" id="SignalP"/>
    </source>
</evidence>
<dbReference type="SUPFAM" id="SSF51445">
    <property type="entry name" value="(Trans)glycosidases"/>
    <property type="match status" value="1"/>
</dbReference>
<comment type="pathway">
    <text evidence="3">Glycan degradation; xylan degradation.</text>
</comment>
<keyword evidence="9 11" id="KW-0326">Glycosidase</keyword>
<dbReference type="GO" id="GO:0045493">
    <property type="term" value="P:xylan catabolic process"/>
    <property type="evidence" value="ECO:0007669"/>
    <property type="project" value="UniProtKB-KW"/>
</dbReference>
<organism evidence="14 15">
    <name type="scientific">Triangularia verruculosa</name>
    <dbReference type="NCBI Taxonomy" id="2587418"/>
    <lineage>
        <taxon>Eukaryota</taxon>
        <taxon>Fungi</taxon>
        <taxon>Dikarya</taxon>
        <taxon>Ascomycota</taxon>
        <taxon>Pezizomycotina</taxon>
        <taxon>Sordariomycetes</taxon>
        <taxon>Sordariomycetidae</taxon>
        <taxon>Sordariales</taxon>
        <taxon>Podosporaceae</taxon>
        <taxon>Triangularia</taxon>
    </lineage>
</organism>
<dbReference type="Gene3D" id="3.20.20.80">
    <property type="entry name" value="Glycosidases"/>
    <property type="match status" value="2"/>
</dbReference>
<evidence type="ECO:0000256" key="10">
    <source>
        <dbReference type="ARBA" id="ARBA00023326"/>
    </source>
</evidence>
<dbReference type="GO" id="GO:0005576">
    <property type="term" value="C:extracellular region"/>
    <property type="evidence" value="ECO:0007669"/>
    <property type="project" value="UniProtKB-SubCell"/>
</dbReference>
<feature type="signal peptide" evidence="12">
    <location>
        <begin position="1"/>
        <end position="19"/>
    </location>
</feature>